<evidence type="ECO:0000313" key="1">
    <source>
        <dbReference type="EMBL" id="EPS57176.1"/>
    </source>
</evidence>
<feature type="non-terminal residue" evidence="1">
    <location>
        <position position="1"/>
    </location>
</feature>
<comment type="caution">
    <text evidence="1">The sequence shown here is derived from an EMBL/GenBank/DDBJ whole genome shotgun (WGS) entry which is preliminary data.</text>
</comment>
<dbReference type="Proteomes" id="UP000015453">
    <property type="component" value="Unassembled WGS sequence"/>
</dbReference>
<feature type="non-terminal residue" evidence="1">
    <location>
        <position position="171"/>
    </location>
</feature>
<dbReference type="SUPFAM" id="SSF51445">
    <property type="entry name" value="(Trans)glycosidases"/>
    <property type="match status" value="1"/>
</dbReference>
<evidence type="ECO:0008006" key="3">
    <source>
        <dbReference type="Google" id="ProtNLM"/>
    </source>
</evidence>
<dbReference type="Gene3D" id="3.20.20.80">
    <property type="entry name" value="Glycosidases"/>
    <property type="match status" value="1"/>
</dbReference>
<dbReference type="OrthoDB" id="204980at2759"/>
<evidence type="ECO:0000313" key="2">
    <source>
        <dbReference type="Proteomes" id="UP000015453"/>
    </source>
</evidence>
<gene>
    <name evidence="1" type="ORF">M569_17645</name>
</gene>
<keyword evidence="2" id="KW-1185">Reference proteome</keyword>
<reference evidence="1 2" key="1">
    <citation type="journal article" date="2013" name="BMC Genomics">
        <title>The miniature genome of a carnivorous plant Genlisea aurea contains a low number of genes and short non-coding sequences.</title>
        <authorList>
            <person name="Leushkin E.V."/>
            <person name="Sutormin R.A."/>
            <person name="Nabieva E.R."/>
            <person name="Penin A.A."/>
            <person name="Kondrashov A.S."/>
            <person name="Logacheva M.D."/>
        </authorList>
    </citation>
    <scope>NUCLEOTIDE SEQUENCE [LARGE SCALE GENOMIC DNA]</scope>
</reference>
<name>S8BYB7_9LAMI</name>
<organism evidence="1 2">
    <name type="scientific">Genlisea aurea</name>
    <dbReference type="NCBI Taxonomy" id="192259"/>
    <lineage>
        <taxon>Eukaryota</taxon>
        <taxon>Viridiplantae</taxon>
        <taxon>Streptophyta</taxon>
        <taxon>Embryophyta</taxon>
        <taxon>Tracheophyta</taxon>
        <taxon>Spermatophyta</taxon>
        <taxon>Magnoliopsida</taxon>
        <taxon>eudicotyledons</taxon>
        <taxon>Gunneridae</taxon>
        <taxon>Pentapetalae</taxon>
        <taxon>asterids</taxon>
        <taxon>lamiids</taxon>
        <taxon>Lamiales</taxon>
        <taxon>Lentibulariaceae</taxon>
        <taxon>Genlisea</taxon>
    </lineage>
</organism>
<sequence>YGEGWDFGEVYKNARGTNATQFNVSGTGIGSFNDRIRDAILGGSPFGHPLQQGFITGLALEPNGHDHGSASAVDHMLAVMKDHIQVGMAANLKDFVLTNHEGQEVKGCEIRMHDRTPVAFASSPSETVNYVSAHDNETLFDAVSLKAPARLTVEERCRMNHLATSIIALSQ</sequence>
<dbReference type="AlphaFoldDB" id="S8BYB7"/>
<dbReference type="EMBL" id="AUSU01010545">
    <property type="protein sequence ID" value="EPS57176.1"/>
    <property type="molecule type" value="Genomic_DNA"/>
</dbReference>
<dbReference type="InterPro" id="IPR017853">
    <property type="entry name" value="GH"/>
</dbReference>
<dbReference type="PANTHER" id="PTHR43002">
    <property type="entry name" value="GLYCOGEN DEBRANCHING ENZYME"/>
    <property type="match status" value="1"/>
</dbReference>
<accession>S8BYB7</accession>
<protein>
    <recommendedName>
        <fullName evidence="3">Pullulanase</fullName>
    </recommendedName>
</protein>
<proteinExistence type="predicted"/>